<sequence>MKIAVIDDGVDIEDIKPGIVIKKSDCKISGSNTGVRHGSKVVCTIEKYNSSYKEYYIYDVISGGDSAAKIIKALEELLTDKADVILMSLIIHNKTYHSRIEELCRKLTKEGTIIVAAGANRESVYPFPACLDCVIGVGRAACLSGVMIWNNKEDLQVLGDVTPEFVPVNENKFWLFSGTSKAAAIVAAKVMKCVELGSVGVESVLNMLKLESGDASTNIIHSLEDENSENLLYYQYVYEKIIGIVKELGYEVPEDGSNLLFGSIVKNIDEFGLLIYEICLRLKCNIDITNMKYSAFKSIYDLTGYVGGLNEK</sequence>
<dbReference type="SUPFAM" id="SSF52743">
    <property type="entry name" value="Subtilisin-like"/>
    <property type="match status" value="1"/>
</dbReference>
<reference evidence="3" key="1">
    <citation type="submission" date="2018-11" db="EMBL/GenBank/DDBJ databases">
        <title>Genome sequencing of a novel mesophilic and cellulolytic organism within the genus Hungateiclostridium.</title>
        <authorList>
            <person name="Rettenmaier R."/>
            <person name="Liebl W."/>
            <person name="Zverlov V."/>
        </authorList>
    </citation>
    <scope>NUCLEOTIDE SEQUENCE [LARGE SCALE GENOMIC DNA]</scope>
    <source>
        <strain evidence="3">N2K1</strain>
    </source>
</reference>
<dbReference type="AlphaFoldDB" id="A0A4Q0I3C9"/>
<evidence type="ECO:0000313" key="2">
    <source>
        <dbReference type="EMBL" id="RXE58736.1"/>
    </source>
</evidence>
<feature type="domain" description="Peptidase S8/S53" evidence="1">
    <location>
        <begin position="35"/>
        <end position="190"/>
    </location>
</feature>
<dbReference type="Pfam" id="PF00082">
    <property type="entry name" value="Peptidase_S8"/>
    <property type="match status" value="1"/>
</dbReference>
<gene>
    <name evidence="2" type="ORF">EFD62_10545</name>
</gene>
<proteinExistence type="predicted"/>
<name>A0A4Q0I3C9_9FIRM</name>
<dbReference type="EMBL" id="RLII01000013">
    <property type="protein sequence ID" value="RXE58736.1"/>
    <property type="molecule type" value="Genomic_DNA"/>
</dbReference>
<dbReference type="Gene3D" id="3.40.50.200">
    <property type="entry name" value="Peptidase S8/S53 domain"/>
    <property type="match status" value="1"/>
</dbReference>
<dbReference type="RefSeq" id="WP_069195468.1">
    <property type="nucleotide sequence ID" value="NZ_RLII01000013.1"/>
</dbReference>
<protein>
    <recommendedName>
        <fullName evidence="1">Peptidase S8/S53 domain-containing protein</fullName>
    </recommendedName>
</protein>
<dbReference type="Proteomes" id="UP000289166">
    <property type="component" value="Unassembled WGS sequence"/>
</dbReference>
<dbReference type="GO" id="GO:0004252">
    <property type="term" value="F:serine-type endopeptidase activity"/>
    <property type="evidence" value="ECO:0007669"/>
    <property type="project" value="InterPro"/>
</dbReference>
<accession>A0A4Q0I3C9</accession>
<dbReference type="CDD" id="cd00306">
    <property type="entry name" value="Peptidases_S8_S53"/>
    <property type="match status" value="1"/>
</dbReference>
<evidence type="ECO:0000259" key="1">
    <source>
        <dbReference type="Pfam" id="PF00082"/>
    </source>
</evidence>
<evidence type="ECO:0000313" key="3">
    <source>
        <dbReference type="Proteomes" id="UP000289166"/>
    </source>
</evidence>
<dbReference type="InterPro" id="IPR036852">
    <property type="entry name" value="Peptidase_S8/S53_dom_sf"/>
</dbReference>
<dbReference type="GO" id="GO:0006508">
    <property type="term" value="P:proteolysis"/>
    <property type="evidence" value="ECO:0007669"/>
    <property type="project" value="InterPro"/>
</dbReference>
<comment type="caution">
    <text evidence="2">The sequence shown here is derived from an EMBL/GenBank/DDBJ whole genome shotgun (WGS) entry which is preliminary data.</text>
</comment>
<dbReference type="InterPro" id="IPR000209">
    <property type="entry name" value="Peptidase_S8/S53_dom"/>
</dbReference>
<keyword evidence="3" id="KW-1185">Reference proteome</keyword>
<dbReference type="OrthoDB" id="184152at2"/>
<organism evidence="2 3">
    <name type="scientific">Acetivibrio mesophilus</name>
    <dbReference type="NCBI Taxonomy" id="2487273"/>
    <lineage>
        <taxon>Bacteria</taxon>
        <taxon>Bacillati</taxon>
        <taxon>Bacillota</taxon>
        <taxon>Clostridia</taxon>
        <taxon>Eubacteriales</taxon>
        <taxon>Oscillospiraceae</taxon>
        <taxon>Acetivibrio</taxon>
    </lineage>
</organism>